<dbReference type="eggNOG" id="COG1013">
    <property type="taxonomic scope" value="Bacteria"/>
</dbReference>
<dbReference type="InterPro" id="IPR011766">
    <property type="entry name" value="TPP_enzyme_TPP-bd"/>
</dbReference>
<keyword evidence="4" id="KW-1185">Reference proteome</keyword>
<keyword evidence="1 3" id="KW-0560">Oxidoreductase</keyword>
<dbReference type="RefSeq" id="WP_011366237.1">
    <property type="nucleotide sequence ID" value="NC_007519.1"/>
</dbReference>
<dbReference type="GO" id="GO:0047553">
    <property type="term" value="F:2-oxoglutarate synthase activity"/>
    <property type="evidence" value="ECO:0007669"/>
    <property type="project" value="UniProtKB-EC"/>
</dbReference>
<dbReference type="PANTHER" id="PTHR48084:SF3">
    <property type="entry name" value="SUBUNIT OF PYRUVATE:FLAVODOXIN OXIDOREDUCTASE"/>
    <property type="match status" value="1"/>
</dbReference>
<dbReference type="KEGG" id="dde:Dde_0045"/>
<feature type="domain" description="Thiamine pyrophosphate enzyme TPP-binding" evidence="2">
    <location>
        <begin position="63"/>
        <end position="202"/>
    </location>
</feature>
<dbReference type="Proteomes" id="UP000002710">
    <property type="component" value="Chromosome"/>
</dbReference>
<protein>
    <submittedName>
        <fullName evidence="3">2-oxoglutarate synthase</fullName>
        <ecNumber evidence="3">1.2.7.3</ecNumber>
    </submittedName>
</protein>
<evidence type="ECO:0000256" key="1">
    <source>
        <dbReference type="ARBA" id="ARBA00023002"/>
    </source>
</evidence>
<dbReference type="InterPro" id="IPR029061">
    <property type="entry name" value="THDP-binding"/>
</dbReference>
<dbReference type="Gene3D" id="3.40.50.970">
    <property type="match status" value="1"/>
</dbReference>
<evidence type="ECO:0000313" key="3">
    <source>
        <dbReference type="EMBL" id="ABB36846.1"/>
    </source>
</evidence>
<sequence length="259" mass="27976">MQSANNNEKLVFDVPEVMADRPTHYCPGCHHGVAHRLVAEVLTEMGLVQDTLCIGSIGCSVFIYNYLDVDAVEAPHGRAPAVATGAKRARKDKFVFTYQGDGDLASIGLAEIVHAANRGERISVVFVNNTVYGMTGGQMAPTTLVGQKTTTCPGGRCAEHEGLPIKMTEIIAGLGGTAYAARVSLDSVKHIREAKRALRKAFEMQTNNIGFGFVEMLSACPTNWHMDAVSANRRIAEEMIPYFPLGVYKDVTAEADGKE</sequence>
<evidence type="ECO:0000313" key="4">
    <source>
        <dbReference type="Proteomes" id="UP000002710"/>
    </source>
</evidence>
<dbReference type="GO" id="GO:0044281">
    <property type="term" value="P:small molecule metabolic process"/>
    <property type="evidence" value="ECO:0007669"/>
    <property type="project" value="UniProtKB-ARBA"/>
</dbReference>
<name>Q317N0_OLEA2</name>
<gene>
    <name evidence="3" type="ordered locus">Dde_0045</name>
</gene>
<dbReference type="PANTHER" id="PTHR48084">
    <property type="entry name" value="2-OXOGLUTARATE OXIDOREDUCTASE SUBUNIT KORB-RELATED"/>
    <property type="match status" value="1"/>
</dbReference>
<dbReference type="GO" id="GO:0045333">
    <property type="term" value="P:cellular respiration"/>
    <property type="evidence" value="ECO:0007669"/>
    <property type="project" value="UniProtKB-ARBA"/>
</dbReference>
<dbReference type="HOGENOM" id="CLU_048564_2_1_7"/>
<dbReference type="STRING" id="207559.Dde_0045"/>
<reference evidence="3 4" key="1">
    <citation type="journal article" date="2011" name="J. Bacteriol.">
        <title>Complete genome sequence and updated annotation of Desulfovibrio alaskensis G20.</title>
        <authorList>
            <person name="Hauser L.J."/>
            <person name="Land M.L."/>
            <person name="Brown S.D."/>
            <person name="Larimer F."/>
            <person name="Keller K.L."/>
            <person name="Rapp-Giles B.J."/>
            <person name="Price M.N."/>
            <person name="Lin M."/>
            <person name="Bruce D.C."/>
            <person name="Detter J.C."/>
            <person name="Tapia R."/>
            <person name="Han C.S."/>
            <person name="Goodwin L.A."/>
            <person name="Cheng J.F."/>
            <person name="Pitluck S."/>
            <person name="Copeland A."/>
            <person name="Lucas S."/>
            <person name="Nolan M."/>
            <person name="Lapidus A.L."/>
            <person name="Palumbo A.V."/>
            <person name="Wall J.D."/>
        </authorList>
    </citation>
    <scope>NUCLEOTIDE SEQUENCE [LARGE SCALE GENOMIC DNA]</scope>
    <source>
        <strain evidence="4">ATCC BAA 1058 / DSM 17464 / G20</strain>
    </source>
</reference>
<proteinExistence type="predicted"/>
<dbReference type="EC" id="1.2.7.3" evidence="3"/>
<evidence type="ECO:0000259" key="2">
    <source>
        <dbReference type="Pfam" id="PF02775"/>
    </source>
</evidence>
<dbReference type="AlphaFoldDB" id="Q317N0"/>
<accession>Q317N0</accession>
<dbReference type="InterPro" id="IPR051457">
    <property type="entry name" value="2-oxoacid:Fd_oxidoreductase"/>
</dbReference>
<dbReference type="SUPFAM" id="SSF52518">
    <property type="entry name" value="Thiamin diphosphate-binding fold (THDP-binding)"/>
    <property type="match status" value="1"/>
</dbReference>
<organism evidence="3 4">
    <name type="scientific">Oleidesulfovibrio alaskensis (strain ATCC BAA-1058 / DSM 17464 / G20)</name>
    <name type="common">Desulfovibrio alaskensis</name>
    <dbReference type="NCBI Taxonomy" id="207559"/>
    <lineage>
        <taxon>Bacteria</taxon>
        <taxon>Pseudomonadati</taxon>
        <taxon>Thermodesulfobacteriota</taxon>
        <taxon>Desulfovibrionia</taxon>
        <taxon>Desulfovibrionales</taxon>
        <taxon>Desulfovibrionaceae</taxon>
        <taxon>Oleidesulfovibrio</taxon>
    </lineage>
</organism>
<dbReference type="EMBL" id="CP000112">
    <property type="protein sequence ID" value="ABB36846.1"/>
    <property type="molecule type" value="Genomic_DNA"/>
</dbReference>
<dbReference type="Pfam" id="PF02775">
    <property type="entry name" value="TPP_enzyme_C"/>
    <property type="match status" value="1"/>
</dbReference>
<dbReference type="GO" id="GO:0030976">
    <property type="term" value="F:thiamine pyrophosphate binding"/>
    <property type="evidence" value="ECO:0007669"/>
    <property type="project" value="InterPro"/>
</dbReference>